<dbReference type="AlphaFoldDB" id="A0A1H5RNP8"/>
<evidence type="ECO:0000256" key="1">
    <source>
        <dbReference type="SAM" id="MobiDB-lite"/>
    </source>
</evidence>
<proteinExistence type="predicted"/>
<dbReference type="Pfam" id="PF09299">
    <property type="entry name" value="Mu-transpos_C"/>
    <property type="match status" value="1"/>
</dbReference>
<dbReference type="PROSITE" id="PS50994">
    <property type="entry name" value="INTEGRASE"/>
    <property type="match status" value="1"/>
</dbReference>
<dbReference type="Gene3D" id="3.30.420.10">
    <property type="entry name" value="Ribonuclease H-like superfamily/Ribonuclease H"/>
    <property type="match status" value="1"/>
</dbReference>
<name>A0A1H5RNP8_9RHOB</name>
<sequence length="442" mass="49476">MKTMRAVKSGIDVLRPFERVEMDEWKIDLLTIMAKSGLLAMFSKEELEALGLDKRTTRWWLVVAIDCRTRCIVGMTLTSNPKTSSAVKCLRMVTSYKGQFADQVGALAPWPMMGKPELLAVDNGSAFKSDIFTSTCADLGITKQQTIAGEPSMRGRIERVFHTLIMSLLPRLSGRTFGDVLERGDHPSEKRACLTIEDLSFALVRWAVDIYHNTPHEGLNGRTPLQQWEADLEDGNYPLHSLPTARQKRIAFGLPLSRVVQKDGIRAINVRYHSKELARWYLKHGERPVNVRWFDENIGSIEVQLDGVWVEVPAVSEAFHDVDASTWAAARRALRAKDAKRKEWEEEAIFQAISDIEAMNAARQLSYRITDHACTEKRFKAVENEAVSNFEVVPTAQKLADNPGGIGRSIAPRKPVKPSAVKDALEESASETPANGGWDFGE</sequence>
<organism evidence="3 4">
    <name type="scientific">Jhaorihella thermophila</name>
    <dbReference type="NCBI Taxonomy" id="488547"/>
    <lineage>
        <taxon>Bacteria</taxon>
        <taxon>Pseudomonadati</taxon>
        <taxon>Pseudomonadota</taxon>
        <taxon>Alphaproteobacteria</taxon>
        <taxon>Rhodobacterales</taxon>
        <taxon>Paracoccaceae</taxon>
        <taxon>Jhaorihella</taxon>
    </lineage>
</organism>
<dbReference type="GO" id="GO:0003676">
    <property type="term" value="F:nucleic acid binding"/>
    <property type="evidence" value="ECO:0007669"/>
    <property type="project" value="InterPro"/>
</dbReference>
<dbReference type="EMBL" id="FNVD01000001">
    <property type="protein sequence ID" value="SEF39111.1"/>
    <property type="molecule type" value="Genomic_DNA"/>
</dbReference>
<dbReference type="InterPro" id="IPR012337">
    <property type="entry name" value="RNaseH-like_sf"/>
</dbReference>
<feature type="domain" description="Integrase catalytic" evidence="2">
    <location>
        <begin position="12"/>
        <end position="232"/>
    </location>
</feature>
<dbReference type="GO" id="GO:0015074">
    <property type="term" value="P:DNA integration"/>
    <property type="evidence" value="ECO:0007669"/>
    <property type="project" value="InterPro"/>
</dbReference>
<dbReference type="SUPFAM" id="SSF53098">
    <property type="entry name" value="Ribonuclease H-like"/>
    <property type="match status" value="1"/>
</dbReference>
<feature type="region of interest" description="Disordered" evidence="1">
    <location>
        <begin position="401"/>
        <end position="442"/>
    </location>
</feature>
<evidence type="ECO:0000313" key="4">
    <source>
        <dbReference type="Proteomes" id="UP000236742"/>
    </source>
</evidence>
<dbReference type="InterPro" id="IPR001584">
    <property type="entry name" value="Integrase_cat-core"/>
</dbReference>
<gene>
    <name evidence="3" type="ORF">SAMN05421751_1014</name>
</gene>
<dbReference type="InterPro" id="IPR015378">
    <property type="entry name" value="Transposase-like_Mu_C"/>
</dbReference>
<evidence type="ECO:0000313" key="3">
    <source>
        <dbReference type="EMBL" id="SEF39111.1"/>
    </source>
</evidence>
<evidence type="ECO:0000259" key="2">
    <source>
        <dbReference type="PROSITE" id="PS50994"/>
    </source>
</evidence>
<dbReference type="Proteomes" id="UP000236742">
    <property type="component" value="Unassembled WGS sequence"/>
</dbReference>
<dbReference type="InterPro" id="IPR036397">
    <property type="entry name" value="RNaseH_sf"/>
</dbReference>
<reference evidence="3 4" key="1">
    <citation type="submission" date="2016-10" db="EMBL/GenBank/DDBJ databases">
        <authorList>
            <person name="de Groot N.N."/>
        </authorList>
    </citation>
    <scope>NUCLEOTIDE SEQUENCE [LARGE SCALE GENOMIC DNA]</scope>
    <source>
        <strain evidence="3 4">DSM 23413</strain>
    </source>
</reference>
<protein>
    <submittedName>
        <fullName evidence="3">Putative transposase</fullName>
    </submittedName>
</protein>
<accession>A0A1H5RNP8</accession>
<keyword evidence="4" id="KW-1185">Reference proteome</keyword>